<organism evidence="1 2">
    <name type="scientific">Aliterella atlantica CENA595</name>
    <dbReference type="NCBI Taxonomy" id="1618023"/>
    <lineage>
        <taxon>Bacteria</taxon>
        <taxon>Bacillati</taxon>
        <taxon>Cyanobacteriota</taxon>
        <taxon>Cyanophyceae</taxon>
        <taxon>Chroococcidiopsidales</taxon>
        <taxon>Aliterellaceae</taxon>
        <taxon>Aliterella</taxon>
    </lineage>
</organism>
<proteinExistence type="predicted"/>
<dbReference type="AlphaFoldDB" id="A0A0D8ZQQ9"/>
<reference evidence="1 2" key="1">
    <citation type="submission" date="2015-02" db="EMBL/GenBank/DDBJ databases">
        <title>Draft genome of a novel marine cyanobacterium (Chroococcales) isolated from South Atlantic Ocean.</title>
        <authorList>
            <person name="Rigonato J."/>
            <person name="Alvarenga D.O."/>
            <person name="Branco L.H."/>
            <person name="Varani A.M."/>
            <person name="Brandini F.P."/>
            <person name="Fiore M.F."/>
        </authorList>
    </citation>
    <scope>NUCLEOTIDE SEQUENCE [LARGE SCALE GENOMIC DNA]</scope>
    <source>
        <strain evidence="1 2">CENA595</strain>
    </source>
</reference>
<gene>
    <name evidence="1" type="ORF">UH38_15525</name>
</gene>
<protein>
    <submittedName>
        <fullName evidence="1">Uncharacterized protein</fullName>
    </submittedName>
</protein>
<evidence type="ECO:0000313" key="2">
    <source>
        <dbReference type="Proteomes" id="UP000032452"/>
    </source>
</evidence>
<keyword evidence="2" id="KW-1185">Reference proteome</keyword>
<dbReference type="Proteomes" id="UP000032452">
    <property type="component" value="Unassembled WGS sequence"/>
</dbReference>
<dbReference type="OrthoDB" id="426136at2"/>
<sequence length="104" mass="12503">MNYQDIKLISSRELEAKSNQPSRQSWLSKVWQALTTYLSQDSDLRVWRSDKKGHTVWKLYNPTTGNTLNFNSETEVRTWIEESYHHSVPPQRTIRPYAWYQIER</sequence>
<accession>A0A0D8ZQQ9</accession>
<dbReference type="EMBL" id="JYON01000017">
    <property type="protein sequence ID" value="KJH70814.1"/>
    <property type="molecule type" value="Genomic_DNA"/>
</dbReference>
<evidence type="ECO:0000313" key="1">
    <source>
        <dbReference type="EMBL" id="KJH70814.1"/>
    </source>
</evidence>
<comment type="caution">
    <text evidence="1">The sequence shown here is derived from an EMBL/GenBank/DDBJ whole genome shotgun (WGS) entry which is preliminary data.</text>
</comment>
<dbReference type="RefSeq" id="WP_045055593.1">
    <property type="nucleotide sequence ID" value="NZ_CAWMDP010000003.1"/>
</dbReference>
<name>A0A0D8ZQQ9_9CYAN</name>